<dbReference type="EMBL" id="MLFT02000024">
    <property type="protein sequence ID" value="PHT30666.1"/>
    <property type="molecule type" value="Genomic_DNA"/>
</dbReference>
<accession>A0A2G2VCG9</accession>
<dbReference type="Proteomes" id="UP000224567">
    <property type="component" value="Unassembled WGS sequence"/>
</dbReference>
<dbReference type="STRING" id="33114.A0A2G2VCG9"/>
<name>A0A2G2VCG9_CAPBA</name>
<dbReference type="AlphaFoldDB" id="A0A2G2VCG9"/>
<organism evidence="2 3">
    <name type="scientific">Capsicum baccatum</name>
    <name type="common">Peruvian pepper</name>
    <dbReference type="NCBI Taxonomy" id="33114"/>
    <lineage>
        <taxon>Eukaryota</taxon>
        <taxon>Viridiplantae</taxon>
        <taxon>Streptophyta</taxon>
        <taxon>Embryophyta</taxon>
        <taxon>Tracheophyta</taxon>
        <taxon>Spermatophyta</taxon>
        <taxon>Magnoliopsida</taxon>
        <taxon>eudicotyledons</taxon>
        <taxon>Gunneridae</taxon>
        <taxon>Pentapetalae</taxon>
        <taxon>asterids</taxon>
        <taxon>lamiids</taxon>
        <taxon>Solanales</taxon>
        <taxon>Solanaceae</taxon>
        <taxon>Solanoideae</taxon>
        <taxon>Capsiceae</taxon>
        <taxon>Capsicum</taxon>
    </lineage>
</organism>
<evidence type="ECO:0000313" key="2">
    <source>
        <dbReference type="EMBL" id="PHT30666.1"/>
    </source>
</evidence>
<sequence>MVVEFNGDVMSLDVEVSPLAIKSNLYIVENLFDQSFLLPDTTTLGIADTMAVLQKEGRPFYGEHNILGEAFLVMASSSGIQQQLEV</sequence>
<reference evidence="3" key="2">
    <citation type="journal article" date="2017" name="J. Anim. Genet.">
        <title>Multiple reference genome sequences of hot pepper reveal the massive evolution of plant disease resistance genes by retroduplication.</title>
        <authorList>
            <person name="Kim S."/>
            <person name="Park J."/>
            <person name="Yeom S.-I."/>
            <person name="Kim Y.-M."/>
            <person name="Seo E."/>
            <person name="Kim K.-T."/>
            <person name="Kim M.-S."/>
            <person name="Lee J.M."/>
            <person name="Cheong K."/>
            <person name="Shin H.-S."/>
            <person name="Kim S.-B."/>
            <person name="Han K."/>
            <person name="Lee J."/>
            <person name="Park M."/>
            <person name="Lee H.-A."/>
            <person name="Lee H.-Y."/>
            <person name="Lee Y."/>
            <person name="Oh S."/>
            <person name="Lee J.H."/>
            <person name="Choi E."/>
            <person name="Choi E."/>
            <person name="Lee S.E."/>
            <person name="Jeon J."/>
            <person name="Kim H."/>
            <person name="Choi G."/>
            <person name="Song H."/>
            <person name="Lee J."/>
            <person name="Lee S.-C."/>
            <person name="Kwon J.-K."/>
            <person name="Lee H.-Y."/>
            <person name="Koo N."/>
            <person name="Hong Y."/>
            <person name="Kim R.W."/>
            <person name="Kang W.-H."/>
            <person name="Huh J.H."/>
            <person name="Kang B.-C."/>
            <person name="Yang T.-J."/>
            <person name="Lee Y.-H."/>
            <person name="Bennetzen J.L."/>
            <person name="Choi D."/>
        </authorList>
    </citation>
    <scope>NUCLEOTIDE SEQUENCE [LARGE SCALE GENOMIC DNA]</scope>
    <source>
        <strain evidence="3">cv. PBC81</strain>
    </source>
</reference>
<reference evidence="2 3" key="1">
    <citation type="journal article" date="2017" name="Genome Biol.">
        <title>New reference genome sequences of hot pepper reveal the massive evolution of plant disease-resistance genes by retroduplication.</title>
        <authorList>
            <person name="Kim S."/>
            <person name="Park J."/>
            <person name="Yeom S.I."/>
            <person name="Kim Y.M."/>
            <person name="Seo E."/>
            <person name="Kim K.T."/>
            <person name="Kim M.S."/>
            <person name="Lee J.M."/>
            <person name="Cheong K."/>
            <person name="Shin H.S."/>
            <person name="Kim S.B."/>
            <person name="Han K."/>
            <person name="Lee J."/>
            <person name="Park M."/>
            <person name="Lee H.A."/>
            <person name="Lee H.Y."/>
            <person name="Lee Y."/>
            <person name="Oh S."/>
            <person name="Lee J.H."/>
            <person name="Choi E."/>
            <person name="Choi E."/>
            <person name="Lee S.E."/>
            <person name="Jeon J."/>
            <person name="Kim H."/>
            <person name="Choi G."/>
            <person name="Song H."/>
            <person name="Lee J."/>
            <person name="Lee S.C."/>
            <person name="Kwon J.K."/>
            <person name="Lee H.Y."/>
            <person name="Koo N."/>
            <person name="Hong Y."/>
            <person name="Kim R.W."/>
            <person name="Kang W.H."/>
            <person name="Huh J.H."/>
            <person name="Kang B.C."/>
            <person name="Yang T.J."/>
            <person name="Lee Y.H."/>
            <person name="Bennetzen J.L."/>
            <person name="Choi D."/>
        </authorList>
    </citation>
    <scope>NUCLEOTIDE SEQUENCE [LARGE SCALE GENOMIC DNA]</scope>
    <source>
        <strain evidence="3">cv. PBC81</strain>
    </source>
</reference>
<keyword evidence="3" id="KW-1185">Reference proteome</keyword>
<evidence type="ECO:0000259" key="1">
    <source>
        <dbReference type="Pfam" id="PF19273"/>
    </source>
</evidence>
<protein>
    <recommendedName>
        <fullName evidence="1">Exportin-5 C-terminal domain-containing protein</fullName>
    </recommendedName>
</protein>
<proteinExistence type="predicted"/>
<comment type="caution">
    <text evidence="2">The sequence shown here is derived from an EMBL/GenBank/DDBJ whole genome shotgun (WGS) entry which is preliminary data.</text>
</comment>
<dbReference type="OrthoDB" id="5586at2759"/>
<dbReference type="InterPro" id="IPR045478">
    <property type="entry name" value="Exportin-5_C"/>
</dbReference>
<gene>
    <name evidence="2" type="ORF">CQW23_29744</name>
</gene>
<dbReference type="Pfam" id="PF19273">
    <property type="entry name" value="Exportin-5"/>
    <property type="match status" value="1"/>
</dbReference>
<evidence type="ECO:0000313" key="3">
    <source>
        <dbReference type="Proteomes" id="UP000224567"/>
    </source>
</evidence>
<feature type="domain" description="Exportin-5 C-terminal" evidence="1">
    <location>
        <begin position="45"/>
        <end position="86"/>
    </location>
</feature>